<evidence type="ECO:0000313" key="4">
    <source>
        <dbReference type="Proteomes" id="UP000574317"/>
    </source>
</evidence>
<sequence length="438" mass="50185">MFNICFGETKKQRSNFHSSISQDRGTRNKILHFARSVDEMDWEHSQTSQAIRHLDFSLGTKWDRSFKLFANAQNAEIQRYLQAASSNSENVFRKVLEDSVADGRIIIQSRHSPEAPNESLSAGPQKQKVTQEPDQHAQIEELTLKLQKAEGELMAVKSQLEEAEVRTDQLRKLIIPSGTEPILDSKIQQLFIEIRTLTQKVASKLYTKPPRYWETLVDESRVFFKGMQDYPIDLQQDAIQGELFNCLRQWFFSNTITYHGLGDKYEKLQSLIGQAEEELGEAIEVKRPGGPHGEEMREWRSATLKCINLLQDSSNDSAFYVAGIESFFKPAETDDPKAQQRGRKNLQTLCERSLELEALMRRTEDTFEVFSVKDDTPLLDCEDIAEKWRGYSDKDASGVEITVCCLFGGLRKISKEYPTKPVVLEKAQVATQFVRRVE</sequence>
<dbReference type="EMBL" id="JAAOAO010000230">
    <property type="protein sequence ID" value="KAF5554729.1"/>
    <property type="molecule type" value="Genomic_DNA"/>
</dbReference>
<keyword evidence="4" id="KW-1185">Reference proteome</keyword>
<feature type="compositionally biased region" description="Polar residues" evidence="2">
    <location>
        <begin position="118"/>
        <end position="128"/>
    </location>
</feature>
<accession>A0A8H5JG28</accession>
<protein>
    <submittedName>
        <fullName evidence="3">Uncharacterized protein</fullName>
    </submittedName>
</protein>
<proteinExistence type="predicted"/>
<feature type="coiled-coil region" evidence="1">
    <location>
        <begin position="258"/>
        <end position="285"/>
    </location>
</feature>
<feature type="region of interest" description="Disordered" evidence="2">
    <location>
        <begin position="109"/>
        <end position="135"/>
    </location>
</feature>
<comment type="caution">
    <text evidence="3">The sequence shown here is derived from an EMBL/GenBank/DDBJ whole genome shotgun (WGS) entry which is preliminary data.</text>
</comment>
<organism evidence="3 4">
    <name type="scientific">Fusarium napiforme</name>
    <dbReference type="NCBI Taxonomy" id="42672"/>
    <lineage>
        <taxon>Eukaryota</taxon>
        <taxon>Fungi</taxon>
        <taxon>Dikarya</taxon>
        <taxon>Ascomycota</taxon>
        <taxon>Pezizomycotina</taxon>
        <taxon>Sordariomycetes</taxon>
        <taxon>Hypocreomycetidae</taxon>
        <taxon>Hypocreales</taxon>
        <taxon>Nectriaceae</taxon>
        <taxon>Fusarium</taxon>
        <taxon>Fusarium fujikuroi species complex</taxon>
    </lineage>
</organism>
<reference evidence="3 4" key="1">
    <citation type="submission" date="2020-05" db="EMBL/GenBank/DDBJ databases">
        <title>Identification and distribution of gene clusters putatively required for synthesis of sphingolipid metabolism inhibitors in phylogenetically diverse species of the filamentous fungus Fusarium.</title>
        <authorList>
            <person name="Kim H.-S."/>
            <person name="Busman M."/>
            <person name="Brown D.W."/>
            <person name="Divon H."/>
            <person name="Uhlig S."/>
            <person name="Proctor R.H."/>
        </authorList>
    </citation>
    <scope>NUCLEOTIDE SEQUENCE [LARGE SCALE GENOMIC DNA]</scope>
    <source>
        <strain evidence="3 4">NRRL 25196</strain>
    </source>
</reference>
<dbReference type="Proteomes" id="UP000574317">
    <property type="component" value="Unassembled WGS sequence"/>
</dbReference>
<gene>
    <name evidence="3" type="ORF">FNAPI_6325</name>
</gene>
<dbReference type="AlphaFoldDB" id="A0A8H5JG28"/>
<evidence type="ECO:0000256" key="1">
    <source>
        <dbReference type="SAM" id="Coils"/>
    </source>
</evidence>
<evidence type="ECO:0000313" key="3">
    <source>
        <dbReference type="EMBL" id="KAF5554729.1"/>
    </source>
</evidence>
<feature type="coiled-coil region" evidence="1">
    <location>
        <begin position="139"/>
        <end position="173"/>
    </location>
</feature>
<keyword evidence="1" id="KW-0175">Coiled coil</keyword>
<evidence type="ECO:0000256" key="2">
    <source>
        <dbReference type="SAM" id="MobiDB-lite"/>
    </source>
</evidence>
<name>A0A8H5JG28_9HYPO</name>